<proteinExistence type="predicted"/>
<accession>A0AC35FT13</accession>
<dbReference type="Proteomes" id="UP000887580">
    <property type="component" value="Unplaced"/>
</dbReference>
<sequence>MATNDQCYCRQNGGIHLILGPMFSGKTTELFRLCTRQNLAGKKVGIVKYARDNRYDENMASTHDCKKMEAISAEKIGDIFDQLLSYDVIGIDEGQFFSDIVDYAEILANRGKVIFIAALDGNFAREPFECISKLLAFAEYACKLTAVCHNCGNPAPFTYRKIEDEQVEVIGGEDIYMAVCRECHRDLTNKKLGLSKQCKEDAEIQRLSPSEIENFEPITAKRPKITA</sequence>
<protein>
    <submittedName>
        <fullName evidence="2">Thymidine kinase</fullName>
    </submittedName>
</protein>
<evidence type="ECO:0000313" key="2">
    <source>
        <dbReference type="WBParaSite" id="PS1159_v2.g20523.t1"/>
    </source>
</evidence>
<evidence type="ECO:0000313" key="1">
    <source>
        <dbReference type="Proteomes" id="UP000887580"/>
    </source>
</evidence>
<name>A0AC35FT13_9BILA</name>
<organism evidence="1 2">
    <name type="scientific">Panagrolaimus sp. PS1159</name>
    <dbReference type="NCBI Taxonomy" id="55785"/>
    <lineage>
        <taxon>Eukaryota</taxon>
        <taxon>Metazoa</taxon>
        <taxon>Ecdysozoa</taxon>
        <taxon>Nematoda</taxon>
        <taxon>Chromadorea</taxon>
        <taxon>Rhabditida</taxon>
        <taxon>Tylenchina</taxon>
        <taxon>Panagrolaimomorpha</taxon>
        <taxon>Panagrolaimoidea</taxon>
        <taxon>Panagrolaimidae</taxon>
        <taxon>Panagrolaimus</taxon>
    </lineage>
</organism>
<dbReference type="WBParaSite" id="PS1159_v2.g20523.t1">
    <property type="protein sequence ID" value="PS1159_v2.g20523.t1"/>
    <property type="gene ID" value="PS1159_v2.g20523"/>
</dbReference>
<reference evidence="2" key="1">
    <citation type="submission" date="2022-11" db="UniProtKB">
        <authorList>
            <consortium name="WormBaseParasite"/>
        </authorList>
    </citation>
    <scope>IDENTIFICATION</scope>
</reference>